<dbReference type="InterPro" id="IPR001279">
    <property type="entry name" value="Metallo-B-lactamas"/>
</dbReference>
<keyword evidence="2" id="KW-0479">Metal-binding</keyword>
<evidence type="ECO:0000313" key="8">
    <source>
        <dbReference type="Proteomes" id="UP000433575"/>
    </source>
</evidence>
<dbReference type="GeneID" id="42455136"/>
<dbReference type="Gene3D" id="3.60.15.10">
    <property type="entry name" value="Ribonuclease Z/Hydroxyacylglutathione hydrolase-like"/>
    <property type="match status" value="1"/>
</dbReference>
<dbReference type="AlphaFoldDB" id="A0A6N7SAM9"/>
<dbReference type="SUPFAM" id="SSF56281">
    <property type="entry name" value="Metallo-hydrolase/oxidoreductase"/>
    <property type="match status" value="1"/>
</dbReference>
<comment type="cofactor">
    <cofactor evidence="1">
        <name>Zn(2+)</name>
        <dbReference type="ChEBI" id="CHEBI:29105"/>
    </cofactor>
</comment>
<feature type="domain" description="Metallo-beta-lactamase" evidence="5">
    <location>
        <begin position="12"/>
        <end position="181"/>
    </location>
</feature>
<name>A0A6N7SAM9_9FIRM</name>
<evidence type="ECO:0000313" key="6">
    <source>
        <dbReference type="EMBL" id="MSA90943.1"/>
    </source>
</evidence>
<proteinExistence type="predicted"/>
<evidence type="ECO:0000256" key="1">
    <source>
        <dbReference type="ARBA" id="ARBA00001947"/>
    </source>
</evidence>
<evidence type="ECO:0000313" key="9">
    <source>
        <dbReference type="Proteomes" id="UP000480929"/>
    </source>
</evidence>
<dbReference type="EMBL" id="WKPJ01000038">
    <property type="protein sequence ID" value="MSA90943.1"/>
    <property type="molecule type" value="Genomic_DNA"/>
</dbReference>
<dbReference type="OrthoDB" id="9802248at2"/>
<keyword evidence="4" id="KW-0862">Zinc</keyword>
<dbReference type="Pfam" id="PF00753">
    <property type="entry name" value="Lactamase_B"/>
    <property type="match status" value="1"/>
</dbReference>
<reference evidence="8 9" key="1">
    <citation type="journal article" date="2019" name="Nat. Med.">
        <title>A library of human gut bacterial isolates paired with longitudinal multiomics data enables mechanistic microbiome research.</title>
        <authorList>
            <person name="Poyet M."/>
            <person name="Groussin M."/>
            <person name="Gibbons S.M."/>
            <person name="Avila-Pacheco J."/>
            <person name="Jiang X."/>
            <person name="Kearney S.M."/>
            <person name="Perrotta A.R."/>
            <person name="Berdy B."/>
            <person name="Zhao S."/>
            <person name="Lieberman T.D."/>
            <person name="Swanson P.K."/>
            <person name="Smith M."/>
            <person name="Roesemann S."/>
            <person name="Alexander J.E."/>
            <person name="Rich S.A."/>
            <person name="Livny J."/>
            <person name="Vlamakis H."/>
            <person name="Clish C."/>
            <person name="Bullock K."/>
            <person name="Deik A."/>
            <person name="Scott J."/>
            <person name="Pierce K.A."/>
            <person name="Xavier R.J."/>
            <person name="Alm E.J."/>
        </authorList>
    </citation>
    <scope>NUCLEOTIDE SEQUENCE [LARGE SCALE GENOMIC DNA]</scope>
    <source>
        <strain evidence="6 8">BIOML-A4</strain>
        <strain evidence="7 9">BIOML-A5</strain>
    </source>
</reference>
<dbReference type="PANTHER" id="PTHR46233">
    <property type="entry name" value="HYDROXYACYLGLUTATHIONE HYDROLASE GLOC"/>
    <property type="match status" value="1"/>
</dbReference>
<dbReference type="EMBL" id="WKPI01000041">
    <property type="protein sequence ID" value="MSC34714.1"/>
    <property type="molecule type" value="Genomic_DNA"/>
</dbReference>
<dbReference type="InterPro" id="IPR036866">
    <property type="entry name" value="RibonucZ/Hydroxyglut_hydro"/>
</dbReference>
<dbReference type="SMART" id="SM00849">
    <property type="entry name" value="Lactamase_B"/>
    <property type="match status" value="1"/>
</dbReference>
<evidence type="ECO:0000313" key="7">
    <source>
        <dbReference type="EMBL" id="MSC34714.1"/>
    </source>
</evidence>
<protein>
    <submittedName>
        <fullName evidence="6">MBL fold metallo-hydrolase</fullName>
    </submittedName>
</protein>
<organism evidence="6 8">
    <name type="scientific">Holdemania massiliensis</name>
    <dbReference type="NCBI Taxonomy" id="1468449"/>
    <lineage>
        <taxon>Bacteria</taxon>
        <taxon>Bacillati</taxon>
        <taxon>Bacillota</taxon>
        <taxon>Erysipelotrichia</taxon>
        <taxon>Erysipelotrichales</taxon>
        <taxon>Erysipelotrichaceae</taxon>
        <taxon>Holdemania</taxon>
    </lineage>
</organism>
<dbReference type="GO" id="GO:0046872">
    <property type="term" value="F:metal ion binding"/>
    <property type="evidence" value="ECO:0007669"/>
    <property type="project" value="UniProtKB-KW"/>
</dbReference>
<dbReference type="Proteomes" id="UP000433575">
    <property type="component" value="Unassembled WGS sequence"/>
</dbReference>
<evidence type="ECO:0000259" key="5">
    <source>
        <dbReference type="SMART" id="SM00849"/>
    </source>
</evidence>
<keyword evidence="9" id="KW-1185">Reference proteome</keyword>
<sequence length="202" mass="22449">MKIETIPSGAFATNCYILEDQGTVLVMDPTGKAQRILDRLQGRVPLAIILTHGHFDHIGAVDELVRQFHCPVYVHPEDQILLEDETLNSMAQMTAHVRSQTRPLIEGTMKLGTIEFQVIEAPGHTPGSVLIVIGQDCFCGDVIFEGSIGRTDLPLGNDSQMRQTLKMIRTLNPQLRLYPGHGAATVLEKELMNNPFLRTHRS</sequence>
<evidence type="ECO:0000256" key="2">
    <source>
        <dbReference type="ARBA" id="ARBA00022723"/>
    </source>
</evidence>
<dbReference type="PANTHER" id="PTHR46233:SF3">
    <property type="entry name" value="HYDROXYACYLGLUTATHIONE HYDROLASE GLOC"/>
    <property type="match status" value="1"/>
</dbReference>
<keyword evidence="3 6" id="KW-0378">Hydrolase</keyword>
<accession>A0A6N7SAM9</accession>
<gene>
    <name evidence="7" type="ORF">GKD88_16420</name>
    <name evidence="6" type="ORF">GKE08_16540</name>
</gene>
<dbReference type="Proteomes" id="UP000480929">
    <property type="component" value="Unassembled WGS sequence"/>
</dbReference>
<evidence type="ECO:0000256" key="3">
    <source>
        <dbReference type="ARBA" id="ARBA00022801"/>
    </source>
</evidence>
<dbReference type="InterPro" id="IPR051453">
    <property type="entry name" value="MBL_Glyoxalase_II"/>
</dbReference>
<dbReference type="RefSeq" id="WP_020223240.1">
    <property type="nucleotide sequence ID" value="NZ_AP031450.1"/>
</dbReference>
<comment type="caution">
    <text evidence="6">The sequence shown here is derived from an EMBL/GenBank/DDBJ whole genome shotgun (WGS) entry which is preliminary data.</text>
</comment>
<dbReference type="GO" id="GO:0016787">
    <property type="term" value="F:hydrolase activity"/>
    <property type="evidence" value="ECO:0007669"/>
    <property type="project" value="UniProtKB-KW"/>
</dbReference>
<evidence type="ECO:0000256" key="4">
    <source>
        <dbReference type="ARBA" id="ARBA00022833"/>
    </source>
</evidence>
<dbReference type="CDD" id="cd06262">
    <property type="entry name" value="metallo-hydrolase-like_MBL-fold"/>
    <property type="match status" value="1"/>
</dbReference>